<evidence type="ECO:0000256" key="1">
    <source>
        <dbReference type="SAM" id="MobiDB-lite"/>
    </source>
</evidence>
<evidence type="ECO:0000313" key="2">
    <source>
        <dbReference type="EMBL" id="KAK4815142.1"/>
    </source>
</evidence>
<proteinExistence type="predicted"/>
<feature type="compositionally biased region" description="Basic and acidic residues" evidence="1">
    <location>
        <begin position="1"/>
        <end position="10"/>
    </location>
</feature>
<keyword evidence="3" id="KW-1185">Reference proteome</keyword>
<feature type="region of interest" description="Disordered" evidence="1">
    <location>
        <begin position="69"/>
        <end position="92"/>
    </location>
</feature>
<evidence type="ECO:0000313" key="3">
    <source>
        <dbReference type="Proteomes" id="UP001333110"/>
    </source>
</evidence>
<name>A0AAN7MWS6_MYCAM</name>
<dbReference type="EMBL" id="JAUNZN010000010">
    <property type="protein sequence ID" value="KAK4815142.1"/>
    <property type="molecule type" value="Genomic_DNA"/>
</dbReference>
<dbReference type="PANTHER" id="PTHR33332">
    <property type="entry name" value="REVERSE TRANSCRIPTASE DOMAIN-CONTAINING PROTEIN"/>
    <property type="match status" value="1"/>
</dbReference>
<feature type="region of interest" description="Disordered" evidence="1">
    <location>
        <begin position="1"/>
        <end position="25"/>
    </location>
</feature>
<accession>A0AAN7MWS6</accession>
<dbReference type="AlphaFoldDB" id="A0AAN7MWS6"/>
<protein>
    <submittedName>
        <fullName evidence="2">Uncharacterized protein</fullName>
    </submittedName>
</protein>
<sequence length="134" mass="14022">MGEVPGDWKKANATPLFKKSKEEELGNCCPDGFTLIPAKGMEQLTQEAISRGVEGQEGDQEESAWISDVQSPAPGEEQPQAPGHAGDVQLESSSAEKALGVLVDTTLNLSQQCAPAAKGANGVLGCTRRSIASR</sequence>
<organism evidence="2 3">
    <name type="scientific">Mycteria americana</name>
    <name type="common">Wood stork</name>
    <dbReference type="NCBI Taxonomy" id="33587"/>
    <lineage>
        <taxon>Eukaryota</taxon>
        <taxon>Metazoa</taxon>
        <taxon>Chordata</taxon>
        <taxon>Craniata</taxon>
        <taxon>Vertebrata</taxon>
        <taxon>Euteleostomi</taxon>
        <taxon>Archelosauria</taxon>
        <taxon>Archosauria</taxon>
        <taxon>Dinosauria</taxon>
        <taxon>Saurischia</taxon>
        <taxon>Theropoda</taxon>
        <taxon>Coelurosauria</taxon>
        <taxon>Aves</taxon>
        <taxon>Neognathae</taxon>
        <taxon>Neoaves</taxon>
        <taxon>Aequornithes</taxon>
        <taxon>Ciconiiformes</taxon>
        <taxon>Ciconiidae</taxon>
        <taxon>Mycteria</taxon>
    </lineage>
</organism>
<dbReference type="Proteomes" id="UP001333110">
    <property type="component" value="Unassembled WGS sequence"/>
</dbReference>
<comment type="caution">
    <text evidence="2">The sequence shown here is derived from an EMBL/GenBank/DDBJ whole genome shotgun (WGS) entry which is preliminary data.</text>
</comment>
<reference evidence="2 3" key="1">
    <citation type="journal article" date="2023" name="J. Hered.">
        <title>Chromosome-level genome of the wood stork (Mycteria americana) provides insight into avian chromosome evolution.</title>
        <authorList>
            <person name="Flamio R. Jr."/>
            <person name="Ramstad K.M."/>
        </authorList>
    </citation>
    <scope>NUCLEOTIDE SEQUENCE [LARGE SCALE GENOMIC DNA]</scope>
    <source>
        <strain evidence="2">JAX WOST 10</strain>
    </source>
</reference>
<gene>
    <name evidence="2" type="ORF">QYF61_017583</name>
</gene>